<evidence type="ECO:0000256" key="8">
    <source>
        <dbReference type="SAM" id="MobiDB-lite"/>
    </source>
</evidence>
<keyword evidence="2 7" id="KW-0813">Transport</keyword>
<evidence type="ECO:0000313" key="10">
    <source>
        <dbReference type="EMBL" id="MBP1969332.1"/>
    </source>
</evidence>
<feature type="transmembrane region" description="Helical" evidence="7">
    <location>
        <begin position="163"/>
        <end position="180"/>
    </location>
</feature>
<dbReference type="InterPro" id="IPR000515">
    <property type="entry name" value="MetI-like"/>
</dbReference>
<evidence type="ECO:0000256" key="1">
    <source>
        <dbReference type="ARBA" id="ARBA00004651"/>
    </source>
</evidence>
<protein>
    <submittedName>
        <fullName evidence="10">Aldouronate transport system permease protein</fullName>
    </submittedName>
</protein>
<dbReference type="PROSITE" id="PS50928">
    <property type="entry name" value="ABC_TM1"/>
    <property type="match status" value="1"/>
</dbReference>
<feature type="transmembrane region" description="Helical" evidence="7">
    <location>
        <begin position="291"/>
        <end position="316"/>
    </location>
</feature>
<feature type="transmembrane region" description="Helical" evidence="7">
    <location>
        <begin position="232"/>
        <end position="255"/>
    </location>
</feature>
<dbReference type="InterPro" id="IPR035906">
    <property type="entry name" value="MetI-like_sf"/>
</dbReference>
<dbReference type="CDD" id="cd06261">
    <property type="entry name" value="TM_PBP2"/>
    <property type="match status" value="1"/>
</dbReference>
<keyword evidence="4 7" id="KW-0812">Transmembrane</keyword>
<dbReference type="Gene3D" id="1.10.3720.10">
    <property type="entry name" value="MetI-like"/>
    <property type="match status" value="1"/>
</dbReference>
<evidence type="ECO:0000256" key="4">
    <source>
        <dbReference type="ARBA" id="ARBA00022692"/>
    </source>
</evidence>
<reference evidence="10 11" key="1">
    <citation type="submission" date="2021-03" db="EMBL/GenBank/DDBJ databases">
        <title>Genomic Encyclopedia of Type Strains, Phase IV (KMG-IV): sequencing the most valuable type-strain genomes for metagenomic binning, comparative biology and taxonomic classification.</title>
        <authorList>
            <person name="Goeker M."/>
        </authorList>
    </citation>
    <scope>NUCLEOTIDE SEQUENCE [LARGE SCALE GENOMIC DNA]</scope>
    <source>
        <strain evidence="10 11">DSM 25609</strain>
    </source>
</reference>
<keyword evidence="6 7" id="KW-0472">Membrane</keyword>
<keyword evidence="11" id="KW-1185">Reference proteome</keyword>
<organism evidence="10 11">
    <name type="scientific">Virgibacillus natechei</name>
    <dbReference type="NCBI Taxonomy" id="1216297"/>
    <lineage>
        <taxon>Bacteria</taxon>
        <taxon>Bacillati</taxon>
        <taxon>Bacillota</taxon>
        <taxon>Bacilli</taxon>
        <taxon>Bacillales</taxon>
        <taxon>Bacillaceae</taxon>
        <taxon>Virgibacillus</taxon>
    </lineage>
</organism>
<gene>
    <name evidence="10" type="ORF">J2Z83_001436</name>
</gene>
<evidence type="ECO:0000256" key="5">
    <source>
        <dbReference type="ARBA" id="ARBA00022989"/>
    </source>
</evidence>
<keyword evidence="5 7" id="KW-1133">Transmembrane helix</keyword>
<dbReference type="PANTHER" id="PTHR43227:SF11">
    <property type="entry name" value="BLL4140 PROTEIN"/>
    <property type="match status" value="1"/>
</dbReference>
<comment type="similarity">
    <text evidence="7">Belongs to the binding-protein-dependent transport system permease family.</text>
</comment>
<feature type="transmembrane region" description="Helical" evidence="7">
    <location>
        <begin position="36"/>
        <end position="55"/>
    </location>
</feature>
<feature type="transmembrane region" description="Helical" evidence="7">
    <location>
        <begin position="96"/>
        <end position="122"/>
    </location>
</feature>
<proteinExistence type="inferred from homology"/>
<evidence type="ECO:0000256" key="7">
    <source>
        <dbReference type="RuleBase" id="RU363032"/>
    </source>
</evidence>
<name>A0ABS4IEG6_9BACI</name>
<feature type="domain" description="ABC transmembrane type-1" evidence="9">
    <location>
        <begin position="97"/>
        <end position="312"/>
    </location>
</feature>
<dbReference type="Pfam" id="PF00528">
    <property type="entry name" value="BPD_transp_1"/>
    <property type="match status" value="1"/>
</dbReference>
<dbReference type="EMBL" id="JAGGKX010000005">
    <property type="protein sequence ID" value="MBP1969332.1"/>
    <property type="molecule type" value="Genomic_DNA"/>
</dbReference>
<comment type="subcellular location">
    <subcellularLocation>
        <location evidence="1 7">Cell membrane</location>
        <topology evidence="1 7">Multi-pass membrane protein</topology>
    </subcellularLocation>
</comment>
<feature type="region of interest" description="Disordered" evidence="8">
    <location>
        <begin position="1"/>
        <end position="28"/>
    </location>
</feature>
<keyword evidence="3" id="KW-1003">Cell membrane</keyword>
<dbReference type="PANTHER" id="PTHR43227">
    <property type="entry name" value="BLL4140 PROTEIN"/>
    <property type="match status" value="1"/>
</dbReference>
<accession>A0ABS4IEG6</accession>
<evidence type="ECO:0000313" key="11">
    <source>
        <dbReference type="Proteomes" id="UP001519345"/>
    </source>
</evidence>
<feature type="transmembrane region" description="Helical" evidence="7">
    <location>
        <begin position="134"/>
        <end position="157"/>
    </location>
</feature>
<dbReference type="InterPro" id="IPR050809">
    <property type="entry name" value="UgpAE/MalFG_permease"/>
</dbReference>
<dbReference type="Proteomes" id="UP001519345">
    <property type="component" value="Unassembled WGS sequence"/>
</dbReference>
<evidence type="ECO:0000256" key="6">
    <source>
        <dbReference type="ARBA" id="ARBA00023136"/>
    </source>
</evidence>
<sequence length="325" mass="36836">MEAKNLVVEDSPTHTKKTKHKKQPKKKQKWNLKNTWPLHMLLIPGVILSLIFQYGPMGGIIMAFQDYKPWLGFFESEWVGLEHFRTMFEFDYARQVIWNTLVISVLKLITGLVVPITVALLLNEVYKMAFKRTIQTIIYLPYFLSWVILGGILIDILSPEGGLVNMVLGVFGIDPIFFLGSNDWFRSTVVITDIWKETGFNTIVFLAAITAVNPNLYEAAVIDGANRWKQTLYITLPAMLPIIIVVGTLSLGNILNAGFDQIFNLYNPLVYESGDIIDTYVYRIGLVNGDFSYGAAVGLFKSAISLVLIVIGYRLAYRYAGWRIF</sequence>
<feature type="compositionally biased region" description="Basic residues" evidence="8">
    <location>
        <begin position="14"/>
        <end position="28"/>
    </location>
</feature>
<evidence type="ECO:0000256" key="2">
    <source>
        <dbReference type="ARBA" id="ARBA00022448"/>
    </source>
</evidence>
<comment type="caution">
    <text evidence="10">The sequence shown here is derived from an EMBL/GenBank/DDBJ whole genome shotgun (WGS) entry which is preliminary data.</text>
</comment>
<evidence type="ECO:0000256" key="3">
    <source>
        <dbReference type="ARBA" id="ARBA00022475"/>
    </source>
</evidence>
<dbReference type="SUPFAM" id="SSF161098">
    <property type="entry name" value="MetI-like"/>
    <property type="match status" value="1"/>
</dbReference>
<evidence type="ECO:0000259" key="9">
    <source>
        <dbReference type="PROSITE" id="PS50928"/>
    </source>
</evidence>